<reference evidence="1 2" key="1">
    <citation type="submission" date="2024-02" db="EMBL/GenBank/DDBJ databases">
        <authorList>
            <person name="Chen Y."/>
            <person name="Shah S."/>
            <person name="Dougan E. K."/>
            <person name="Thang M."/>
            <person name="Chan C."/>
        </authorList>
    </citation>
    <scope>NUCLEOTIDE SEQUENCE [LARGE SCALE GENOMIC DNA]</scope>
</reference>
<organism evidence="1 2">
    <name type="scientific">Durusdinium trenchii</name>
    <dbReference type="NCBI Taxonomy" id="1381693"/>
    <lineage>
        <taxon>Eukaryota</taxon>
        <taxon>Sar</taxon>
        <taxon>Alveolata</taxon>
        <taxon>Dinophyceae</taxon>
        <taxon>Suessiales</taxon>
        <taxon>Symbiodiniaceae</taxon>
        <taxon>Durusdinium</taxon>
    </lineage>
</organism>
<proteinExistence type="predicted"/>
<dbReference type="Pfam" id="PF01762">
    <property type="entry name" value="Galactosyl_T"/>
    <property type="match status" value="1"/>
</dbReference>
<dbReference type="Proteomes" id="UP001642464">
    <property type="component" value="Unassembled WGS sequence"/>
</dbReference>
<sequence>MFRSGLLVQSLLWTVSSSIVQVSLDSSGKIEAFRPHSKRQKLLRREAANASLIHEDELEHYDLLILIPASLRRDRARLSAIRETWTRDIDTTTHFCARCRSNRTLKYLFLLGDEADPDSEEMQAADVVALPSSSAYDRLAEKVRGGIHYAVQHYSFHLMLKADTDSWIFVDRLLNFAEEHDLFGARRAAQAGEVRRKGRPQGGGRNPDGVFTKLTGQETYPVYSPGCGYLLTRDLCNYISMLAPEEDDARSESEELPTLQDLPQEDVSAP</sequence>
<gene>
    <name evidence="1" type="ORF">SCF082_LOCUS26818</name>
</gene>
<name>A0ABP0MAD0_9DINO</name>
<dbReference type="InterPro" id="IPR002659">
    <property type="entry name" value="Glyco_trans_31"/>
</dbReference>
<keyword evidence="2" id="KW-1185">Reference proteome</keyword>
<evidence type="ECO:0000313" key="2">
    <source>
        <dbReference type="Proteomes" id="UP001642464"/>
    </source>
</evidence>
<dbReference type="PANTHER" id="PTHR11214:SF3">
    <property type="entry name" value="BETA-1,3-GALACTOSYLTRANSFERASE 6"/>
    <property type="match status" value="1"/>
</dbReference>
<protein>
    <submittedName>
        <fullName evidence="1">Uncharacterized protein</fullName>
    </submittedName>
</protein>
<evidence type="ECO:0000313" key="1">
    <source>
        <dbReference type="EMBL" id="CAK9048033.1"/>
    </source>
</evidence>
<dbReference type="Gene3D" id="3.90.550.50">
    <property type="match status" value="1"/>
</dbReference>
<dbReference type="PANTHER" id="PTHR11214">
    <property type="entry name" value="BETA-1,3-N-ACETYLGLUCOSAMINYLTRANSFERASE"/>
    <property type="match status" value="1"/>
</dbReference>
<accession>A0ABP0MAD0</accession>
<dbReference type="EMBL" id="CAXAMM010020502">
    <property type="protein sequence ID" value="CAK9048033.1"/>
    <property type="molecule type" value="Genomic_DNA"/>
</dbReference>
<comment type="caution">
    <text evidence="1">The sequence shown here is derived from an EMBL/GenBank/DDBJ whole genome shotgun (WGS) entry which is preliminary data.</text>
</comment>